<evidence type="ECO:0000313" key="2">
    <source>
        <dbReference type="EMBL" id="GBG80784.1"/>
    </source>
</evidence>
<protein>
    <submittedName>
        <fullName evidence="2">Uncharacterized protein</fullName>
    </submittedName>
</protein>
<feature type="region of interest" description="Disordered" evidence="1">
    <location>
        <begin position="161"/>
        <end position="271"/>
    </location>
</feature>
<sequence length="271" mass="32872">MCFQKVSDALMTRGKLSEVERCTIFLSKLPRAKQKAVLRETPNDKLEFTTLLKLAMKAEADDYKDLLWRGMQREDYSLYKEYGTDRCPDFNDKPWAERRYLMDADRPQRSGDNDAVIEEMKETMKGMARKMADFETKVATTYRDKPGSPYSLRWDRRNSDPWRSIEDRNPRTPADYRVRERDEEDRRRRDEEDRRHRDEEDRRHREDDDWRRRDDDIDRDHRRDEYRGGNSYSQGDRSDQYPRSPRYGRNTEGYRSPDNFNSRDREDSCDK</sequence>
<dbReference type="Proteomes" id="UP000265515">
    <property type="component" value="Unassembled WGS sequence"/>
</dbReference>
<organism evidence="2 3">
    <name type="scientific">Chara braunii</name>
    <name type="common">Braun's stonewort</name>
    <dbReference type="NCBI Taxonomy" id="69332"/>
    <lineage>
        <taxon>Eukaryota</taxon>
        <taxon>Viridiplantae</taxon>
        <taxon>Streptophyta</taxon>
        <taxon>Charophyceae</taxon>
        <taxon>Charales</taxon>
        <taxon>Characeae</taxon>
        <taxon>Chara</taxon>
    </lineage>
</organism>
<keyword evidence="3" id="KW-1185">Reference proteome</keyword>
<evidence type="ECO:0000256" key="1">
    <source>
        <dbReference type="SAM" id="MobiDB-lite"/>
    </source>
</evidence>
<proteinExistence type="predicted"/>
<feature type="compositionally biased region" description="Basic and acidic residues" evidence="1">
    <location>
        <begin position="161"/>
        <end position="227"/>
    </location>
</feature>
<evidence type="ECO:0000313" key="3">
    <source>
        <dbReference type="Proteomes" id="UP000265515"/>
    </source>
</evidence>
<dbReference type="Gramene" id="GBG80784">
    <property type="protein sequence ID" value="GBG80784"/>
    <property type="gene ID" value="CBR_g31340"/>
</dbReference>
<accession>A0A388LEQ6</accession>
<comment type="caution">
    <text evidence="2">The sequence shown here is derived from an EMBL/GenBank/DDBJ whole genome shotgun (WGS) entry which is preliminary data.</text>
</comment>
<feature type="compositionally biased region" description="Basic and acidic residues" evidence="1">
    <location>
        <begin position="261"/>
        <end position="271"/>
    </location>
</feature>
<reference evidence="2 3" key="1">
    <citation type="journal article" date="2018" name="Cell">
        <title>The Chara Genome: Secondary Complexity and Implications for Plant Terrestrialization.</title>
        <authorList>
            <person name="Nishiyama T."/>
            <person name="Sakayama H."/>
            <person name="Vries J.D."/>
            <person name="Buschmann H."/>
            <person name="Saint-Marcoux D."/>
            <person name="Ullrich K.K."/>
            <person name="Haas F.B."/>
            <person name="Vanderstraeten L."/>
            <person name="Becker D."/>
            <person name="Lang D."/>
            <person name="Vosolsobe S."/>
            <person name="Rombauts S."/>
            <person name="Wilhelmsson P.K.I."/>
            <person name="Janitza P."/>
            <person name="Kern R."/>
            <person name="Heyl A."/>
            <person name="Rumpler F."/>
            <person name="Villalobos L.I.A.C."/>
            <person name="Clay J.M."/>
            <person name="Skokan R."/>
            <person name="Toyoda A."/>
            <person name="Suzuki Y."/>
            <person name="Kagoshima H."/>
            <person name="Schijlen E."/>
            <person name="Tajeshwar N."/>
            <person name="Catarino B."/>
            <person name="Hetherington A.J."/>
            <person name="Saltykova A."/>
            <person name="Bonnot C."/>
            <person name="Breuninger H."/>
            <person name="Symeonidi A."/>
            <person name="Radhakrishnan G.V."/>
            <person name="Van Nieuwerburgh F."/>
            <person name="Deforce D."/>
            <person name="Chang C."/>
            <person name="Karol K.G."/>
            <person name="Hedrich R."/>
            <person name="Ulvskov P."/>
            <person name="Glockner G."/>
            <person name="Delwiche C.F."/>
            <person name="Petrasek J."/>
            <person name="Van de Peer Y."/>
            <person name="Friml J."/>
            <person name="Beilby M."/>
            <person name="Dolan L."/>
            <person name="Kohara Y."/>
            <person name="Sugano S."/>
            <person name="Fujiyama A."/>
            <person name="Delaux P.-M."/>
            <person name="Quint M."/>
            <person name="TheiBen G."/>
            <person name="Hagemann M."/>
            <person name="Harholt J."/>
            <person name="Dunand C."/>
            <person name="Zachgo S."/>
            <person name="Langdale J."/>
            <person name="Maumus F."/>
            <person name="Straeten D.V.D."/>
            <person name="Gould S.B."/>
            <person name="Rensing S.A."/>
        </authorList>
    </citation>
    <scope>NUCLEOTIDE SEQUENCE [LARGE SCALE GENOMIC DNA]</scope>
    <source>
        <strain evidence="2 3">S276</strain>
    </source>
</reference>
<name>A0A388LEQ6_CHABU</name>
<gene>
    <name evidence="2" type="ORF">CBR_g31340</name>
</gene>
<dbReference type="AlphaFoldDB" id="A0A388LEQ6"/>
<dbReference type="EMBL" id="BFEA01000356">
    <property type="protein sequence ID" value="GBG80784.1"/>
    <property type="molecule type" value="Genomic_DNA"/>
</dbReference>